<name>A0ABP6S557_9ACTN</name>
<keyword evidence="4" id="KW-1185">Reference proteome</keyword>
<evidence type="ECO:0000256" key="1">
    <source>
        <dbReference type="SAM" id="MobiDB-lite"/>
    </source>
</evidence>
<proteinExistence type="predicted"/>
<dbReference type="EMBL" id="BAAAYL010000001">
    <property type="protein sequence ID" value="GAA3367792.1"/>
    <property type="molecule type" value="Genomic_DNA"/>
</dbReference>
<reference evidence="2" key="3">
    <citation type="submission" date="2023-12" db="EMBL/GenBank/DDBJ databases">
        <authorList>
            <person name="Sun Q."/>
            <person name="Inoue M."/>
        </authorList>
    </citation>
    <scope>NUCLEOTIDE SEQUENCE</scope>
    <source>
        <strain evidence="2">JCM 9651</strain>
    </source>
</reference>
<gene>
    <name evidence="2" type="ORF">GCM10020367_03470</name>
    <name evidence="3" type="ORF">GCM10020367_65370</name>
</gene>
<comment type="caution">
    <text evidence="2">The sequence shown here is derived from an EMBL/GenBank/DDBJ whole genome shotgun (WGS) entry which is preliminary data.</text>
</comment>
<feature type="region of interest" description="Disordered" evidence="1">
    <location>
        <begin position="1"/>
        <end position="34"/>
    </location>
</feature>
<evidence type="ECO:0000313" key="2">
    <source>
        <dbReference type="EMBL" id="GAA3367792.1"/>
    </source>
</evidence>
<reference evidence="4" key="2">
    <citation type="journal article" date="2019" name="Int. J. Syst. Evol. Microbiol.">
        <title>The Global Catalogue of Microorganisms (GCM) 10K type strain sequencing project: providing services to taxonomists for standard genome sequencing and annotation.</title>
        <authorList>
            <consortium name="The Broad Institute Genomics Platform"/>
            <consortium name="The Broad Institute Genome Sequencing Center for Infectious Disease"/>
            <person name="Wu L."/>
            <person name="Ma J."/>
        </authorList>
    </citation>
    <scope>NUCLEOTIDE SEQUENCE [LARGE SCALE GENOMIC DNA]</scope>
    <source>
        <strain evidence="4">JCM 9651</strain>
    </source>
</reference>
<dbReference type="EMBL" id="BAAAYL010000001">
    <property type="protein sequence ID" value="GAA3379905.1"/>
    <property type="molecule type" value="Genomic_DNA"/>
</dbReference>
<evidence type="ECO:0000313" key="4">
    <source>
        <dbReference type="Proteomes" id="UP001499990"/>
    </source>
</evidence>
<dbReference type="Proteomes" id="UP001499990">
    <property type="component" value="Unassembled WGS sequence"/>
</dbReference>
<accession>A0ABP6S557</accession>
<reference evidence="2" key="1">
    <citation type="journal article" date="2014" name="Int. J. Syst. Evol. Microbiol.">
        <title>Complete genome of a new Firmicutes species belonging to the dominant human colonic microbiota ('Ruminococcus bicirculans') reveals two chromosomes and a selective capacity to utilize plant glucans.</title>
        <authorList>
            <consortium name="NISC Comparative Sequencing Program"/>
            <person name="Wegmann U."/>
            <person name="Louis P."/>
            <person name="Goesmann A."/>
            <person name="Henrissat B."/>
            <person name="Duncan S.H."/>
            <person name="Flint H.J."/>
        </authorList>
    </citation>
    <scope>NUCLEOTIDE SEQUENCE</scope>
    <source>
        <strain evidence="2">JCM 9651</strain>
    </source>
</reference>
<protein>
    <submittedName>
        <fullName evidence="2">Uncharacterized protein</fullName>
    </submittedName>
</protein>
<evidence type="ECO:0000313" key="3">
    <source>
        <dbReference type="EMBL" id="GAA3379905.1"/>
    </source>
</evidence>
<sequence length="102" mass="10460">MATGLGGSPAAGVQALDRVGPERSSPPSFRSAATVKEGEHYEAALRGHIQGTEEQVVVEPASLIGESGADVVLVTTSTYDREALLDSFRRPARVAGLAGPAS</sequence>
<organism evidence="2 4">
    <name type="scientific">Streptomyces sannanensis</name>
    <dbReference type="NCBI Taxonomy" id="285536"/>
    <lineage>
        <taxon>Bacteria</taxon>
        <taxon>Bacillati</taxon>
        <taxon>Actinomycetota</taxon>
        <taxon>Actinomycetes</taxon>
        <taxon>Kitasatosporales</taxon>
        <taxon>Streptomycetaceae</taxon>
        <taxon>Streptomyces</taxon>
    </lineage>
</organism>